<evidence type="ECO:0000313" key="1">
    <source>
        <dbReference type="EMBL" id="UWZ50906.1"/>
    </source>
</evidence>
<dbReference type="Proteomes" id="UP001058003">
    <property type="component" value="Chromosome"/>
</dbReference>
<dbReference type="KEGG" id="daur:Daura_29365"/>
<name>A0A9Q9MFS7_9ACTN</name>
<dbReference type="OrthoDB" id="5186094at2"/>
<dbReference type="RefSeq" id="WP_033358109.1">
    <property type="nucleotide sequence ID" value="NZ_CP073767.1"/>
</dbReference>
<reference evidence="1" key="1">
    <citation type="submission" date="2021-04" db="EMBL/GenBank/DDBJ databases">
        <title>Dactylosporangium aurantiacum NRRL B-8018 full assembly.</title>
        <authorList>
            <person name="Hartkoorn R.C."/>
            <person name="Beaudoing E."/>
            <person name="Hot D."/>
        </authorList>
    </citation>
    <scope>NUCLEOTIDE SEQUENCE</scope>
    <source>
        <strain evidence="1">NRRL B-8018</strain>
    </source>
</reference>
<gene>
    <name evidence="1" type="ORF">Daura_29365</name>
</gene>
<dbReference type="EMBL" id="CP073767">
    <property type="protein sequence ID" value="UWZ50906.1"/>
    <property type="molecule type" value="Genomic_DNA"/>
</dbReference>
<accession>A0A9Q9MFS7</accession>
<evidence type="ECO:0000313" key="2">
    <source>
        <dbReference type="Proteomes" id="UP001058003"/>
    </source>
</evidence>
<sequence>MAGGFDWNGFERAVTDAVVGAVRAAVRERPARQPCTVAALGEIHREPGGVIAMPRLAMTTVDALPGHPAGDPDWLPEHAGWQRALTGFACRAGLPEWHDAFQRYLTALTQAGRSSRRQLRDVRAVDADFVVLVLDDEHRETLLRRVLPAPELHRLFPDLDRRHAAAAPSSIAHLGPTGALVDARR</sequence>
<dbReference type="AlphaFoldDB" id="A0A9Q9MFS7"/>
<organism evidence="1 2">
    <name type="scientific">Dactylosporangium aurantiacum</name>
    <dbReference type="NCBI Taxonomy" id="35754"/>
    <lineage>
        <taxon>Bacteria</taxon>
        <taxon>Bacillati</taxon>
        <taxon>Actinomycetota</taxon>
        <taxon>Actinomycetes</taxon>
        <taxon>Micromonosporales</taxon>
        <taxon>Micromonosporaceae</taxon>
        <taxon>Dactylosporangium</taxon>
    </lineage>
</organism>
<keyword evidence="2" id="KW-1185">Reference proteome</keyword>
<proteinExistence type="predicted"/>
<protein>
    <submittedName>
        <fullName evidence="1">Uncharacterized protein</fullName>
    </submittedName>
</protein>